<dbReference type="Gene3D" id="3.90.550.10">
    <property type="entry name" value="Spore Coat Polysaccharide Biosynthesis Protein SpsA, Chain A"/>
    <property type="match status" value="1"/>
</dbReference>
<dbReference type="EnsemblPlants" id="Pp3c13_8600V3.2">
    <property type="protein sequence ID" value="PAC:32930928.CDS.1"/>
    <property type="gene ID" value="Pp3c13_8600"/>
</dbReference>
<proteinExistence type="inferred from homology"/>
<dbReference type="EnsemblPlants" id="Pp3c13_8600V3.1">
    <property type="protein sequence ID" value="PAC:32930927.CDS.1"/>
    <property type="gene ID" value="Pp3c13_8600"/>
</dbReference>
<evidence type="ECO:0000256" key="3">
    <source>
        <dbReference type="ARBA" id="ARBA00022676"/>
    </source>
</evidence>
<evidence type="ECO:0000256" key="2">
    <source>
        <dbReference type="ARBA" id="ARBA00005664"/>
    </source>
</evidence>
<evidence type="ECO:0000256" key="1">
    <source>
        <dbReference type="ARBA" id="ARBA00004323"/>
    </source>
</evidence>
<sequence>MKEDNKKAIAPMVEDSWMPFRGRSFQNRVAYGMCLIAAICTLGLFILNSSTLDLSTLTSGSPKPVYGPQKMTPEEVREHLAVIDKGLHEYLNRSKPFTKFGLPVVGWDETRKQAIRRSTNSSSGVNPKTRIMLITSSHPKKCDNKQGDQMLLKSIKNKLDYCRIHGIELYYNMDKIDDEMLGWWVKTFLTHMLMKEHPEIDWFWWMDSDAIFTDMTFELPLHKYENYNMVMHGWDDAVYEKRSWLGLNAGVFLIRNCQWSMDLLHAWAPMSPKGKIRDDVGKFLSKALPDRGKGEADDQSGLVYLMITDRERWGSKVYLESSYYFQGYWKVLTEKFEDMMAKYKPGIYGDDRWPFVTHFCGCEFCCGAINPEYTVDRCLTQMERAVNFADNQVLERYGFIHKSLKSAEVESREAAKNRTAKASVAAKSKKAV</sequence>
<dbReference type="OrthoDB" id="1874649at2759"/>
<dbReference type="Gramene" id="Pp3c13_8600V3.1">
    <property type="protein sequence ID" value="PAC:32930927.CDS.1"/>
    <property type="gene ID" value="Pp3c13_8600"/>
</dbReference>
<dbReference type="PANTHER" id="PTHR31311">
    <property type="entry name" value="XYLOGLUCAN 6-XYLOSYLTRANSFERASE 5-RELATED-RELATED"/>
    <property type="match status" value="1"/>
</dbReference>
<gene>
    <name evidence="7" type="primary">LOC112290428</name>
    <name evidence="6" type="ORF">PHYPA_017137</name>
</gene>
<keyword evidence="3" id="KW-0328">Glycosyltransferase</keyword>
<evidence type="ECO:0000313" key="8">
    <source>
        <dbReference type="Proteomes" id="UP000006727"/>
    </source>
</evidence>
<evidence type="ECO:0000256" key="5">
    <source>
        <dbReference type="SAM" id="Phobius"/>
    </source>
</evidence>
<dbReference type="KEGG" id="ppp:112290428"/>
<dbReference type="GO" id="GO:0000139">
    <property type="term" value="C:Golgi membrane"/>
    <property type="evidence" value="ECO:0007669"/>
    <property type="project" value="UniProtKB-SubCell"/>
</dbReference>
<keyword evidence="4" id="KW-0808">Transferase</keyword>
<dbReference type="PANTHER" id="PTHR31311:SF44">
    <property type="entry name" value="GLYCOSYLTRANSFERASE 2-RELATED"/>
    <property type="match status" value="1"/>
</dbReference>
<dbReference type="Proteomes" id="UP000006727">
    <property type="component" value="Chromosome 13"/>
</dbReference>
<dbReference type="RefSeq" id="XP_024392400.1">
    <property type="nucleotide sequence ID" value="XM_024536632.2"/>
</dbReference>
<dbReference type="RefSeq" id="XP_073394252.1">
    <property type="nucleotide sequence ID" value="XM_073538151.1"/>
</dbReference>
<feature type="transmembrane region" description="Helical" evidence="5">
    <location>
        <begin position="29"/>
        <end position="47"/>
    </location>
</feature>
<name>A0A2K1JL66_PHYPA</name>
<comment type="subcellular location">
    <subcellularLocation>
        <location evidence="1">Golgi apparatus membrane</location>
        <topology evidence="1">Single-pass type II membrane protein</topology>
    </subcellularLocation>
</comment>
<keyword evidence="5" id="KW-1133">Transmembrane helix</keyword>
<reference evidence="6 8" key="1">
    <citation type="journal article" date="2008" name="Science">
        <title>The Physcomitrella genome reveals evolutionary insights into the conquest of land by plants.</title>
        <authorList>
            <person name="Rensing S."/>
            <person name="Lang D."/>
            <person name="Zimmer A."/>
            <person name="Terry A."/>
            <person name="Salamov A."/>
            <person name="Shapiro H."/>
            <person name="Nishiyama T."/>
            <person name="Perroud P.-F."/>
            <person name="Lindquist E."/>
            <person name="Kamisugi Y."/>
            <person name="Tanahashi T."/>
            <person name="Sakakibara K."/>
            <person name="Fujita T."/>
            <person name="Oishi K."/>
            <person name="Shin-I T."/>
            <person name="Kuroki Y."/>
            <person name="Toyoda A."/>
            <person name="Suzuki Y."/>
            <person name="Hashimoto A."/>
            <person name="Yamaguchi K."/>
            <person name="Sugano A."/>
            <person name="Kohara Y."/>
            <person name="Fujiyama A."/>
            <person name="Anterola A."/>
            <person name="Aoki S."/>
            <person name="Ashton N."/>
            <person name="Barbazuk W.B."/>
            <person name="Barker E."/>
            <person name="Bennetzen J."/>
            <person name="Bezanilla M."/>
            <person name="Blankenship R."/>
            <person name="Cho S.H."/>
            <person name="Dutcher S."/>
            <person name="Estelle M."/>
            <person name="Fawcett J.A."/>
            <person name="Gundlach H."/>
            <person name="Hanada K."/>
            <person name="Heyl A."/>
            <person name="Hicks K.A."/>
            <person name="Hugh J."/>
            <person name="Lohr M."/>
            <person name="Mayer K."/>
            <person name="Melkozernov A."/>
            <person name="Murata T."/>
            <person name="Nelson D."/>
            <person name="Pils B."/>
            <person name="Prigge M."/>
            <person name="Reiss B."/>
            <person name="Renner T."/>
            <person name="Rombauts S."/>
            <person name="Rushton P."/>
            <person name="Sanderfoot A."/>
            <person name="Schween G."/>
            <person name="Shiu S.-H."/>
            <person name="Stueber K."/>
            <person name="Theodoulou F.L."/>
            <person name="Tu H."/>
            <person name="Van de Peer Y."/>
            <person name="Verrier P.J."/>
            <person name="Waters E."/>
            <person name="Wood A."/>
            <person name="Yang L."/>
            <person name="Cove D."/>
            <person name="Cuming A."/>
            <person name="Hasebe M."/>
            <person name="Lucas S."/>
            <person name="Mishler D.B."/>
            <person name="Reski R."/>
            <person name="Grigoriev I."/>
            <person name="Quatrano R.S."/>
            <person name="Boore J.L."/>
        </authorList>
    </citation>
    <scope>NUCLEOTIDE SEQUENCE [LARGE SCALE GENOMIC DNA]</scope>
    <source>
        <strain evidence="7 8">cv. Gransden 2004</strain>
    </source>
</reference>
<evidence type="ECO:0000256" key="4">
    <source>
        <dbReference type="ARBA" id="ARBA00022679"/>
    </source>
</evidence>
<dbReference type="Gramene" id="Pp3c13_8600V3.2">
    <property type="protein sequence ID" value="PAC:32930928.CDS.1"/>
    <property type="gene ID" value="Pp3c13_8600"/>
</dbReference>
<dbReference type="AlphaFoldDB" id="A0A2K1JL66"/>
<dbReference type="RefSeq" id="XP_024392406.1">
    <property type="nucleotide sequence ID" value="XM_024536638.2"/>
</dbReference>
<reference evidence="6 8" key="2">
    <citation type="journal article" date="2018" name="Plant J.">
        <title>The Physcomitrella patens chromosome-scale assembly reveals moss genome structure and evolution.</title>
        <authorList>
            <person name="Lang D."/>
            <person name="Ullrich K.K."/>
            <person name="Murat F."/>
            <person name="Fuchs J."/>
            <person name="Jenkins J."/>
            <person name="Haas F.B."/>
            <person name="Piednoel M."/>
            <person name="Gundlach H."/>
            <person name="Van Bel M."/>
            <person name="Meyberg R."/>
            <person name="Vives C."/>
            <person name="Morata J."/>
            <person name="Symeonidi A."/>
            <person name="Hiss M."/>
            <person name="Muchero W."/>
            <person name="Kamisugi Y."/>
            <person name="Saleh O."/>
            <person name="Blanc G."/>
            <person name="Decker E.L."/>
            <person name="van Gessel N."/>
            <person name="Grimwood J."/>
            <person name="Hayes R.D."/>
            <person name="Graham S.W."/>
            <person name="Gunter L.E."/>
            <person name="McDaniel S.F."/>
            <person name="Hoernstein S.N.W."/>
            <person name="Larsson A."/>
            <person name="Li F.W."/>
            <person name="Perroud P.F."/>
            <person name="Phillips J."/>
            <person name="Ranjan P."/>
            <person name="Rokshar D.S."/>
            <person name="Rothfels C.J."/>
            <person name="Schneider L."/>
            <person name="Shu S."/>
            <person name="Stevenson D.W."/>
            <person name="Thummler F."/>
            <person name="Tillich M."/>
            <person name="Villarreal Aguilar J.C."/>
            <person name="Widiez T."/>
            <person name="Wong G.K."/>
            <person name="Wymore A."/>
            <person name="Zhang Y."/>
            <person name="Zimmer A.D."/>
            <person name="Quatrano R.S."/>
            <person name="Mayer K.F.X."/>
            <person name="Goodstein D."/>
            <person name="Casacuberta J.M."/>
            <person name="Vandepoele K."/>
            <person name="Reski R."/>
            <person name="Cuming A.C."/>
            <person name="Tuskan G.A."/>
            <person name="Maumus F."/>
            <person name="Salse J."/>
            <person name="Schmutz J."/>
            <person name="Rensing S.A."/>
        </authorList>
    </citation>
    <scope>NUCLEOTIDE SEQUENCE [LARGE SCALE GENOMIC DNA]</scope>
    <source>
        <strain evidence="7 8">cv. Gransden 2004</strain>
    </source>
</reference>
<keyword evidence="5" id="KW-0812">Transmembrane</keyword>
<keyword evidence="8" id="KW-1185">Reference proteome</keyword>
<dbReference type="GeneID" id="112290428"/>
<dbReference type="RefSeq" id="XP_024392407.1">
    <property type="nucleotide sequence ID" value="XM_024536639.2"/>
</dbReference>
<evidence type="ECO:0000313" key="7">
    <source>
        <dbReference type="EnsemblPlants" id="PAC:32930927.CDS.1"/>
    </source>
</evidence>
<evidence type="ECO:0000313" key="6">
    <source>
        <dbReference type="EMBL" id="PNR42308.1"/>
    </source>
</evidence>
<organism evidence="6">
    <name type="scientific">Physcomitrium patens</name>
    <name type="common">Spreading-leaved earth moss</name>
    <name type="synonym">Physcomitrella patens</name>
    <dbReference type="NCBI Taxonomy" id="3218"/>
    <lineage>
        <taxon>Eukaryota</taxon>
        <taxon>Viridiplantae</taxon>
        <taxon>Streptophyta</taxon>
        <taxon>Embryophyta</taxon>
        <taxon>Bryophyta</taxon>
        <taxon>Bryophytina</taxon>
        <taxon>Bryopsida</taxon>
        <taxon>Funariidae</taxon>
        <taxon>Funariales</taxon>
        <taxon>Funariaceae</taxon>
        <taxon>Physcomitrium</taxon>
    </lineage>
</organism>
<dbReference type="InterPro" id="IPR029044">
    <property type="entry name" value="Nucleotide-diphossugar_trans"/>
</dbReference>
<comment type="similarity">
    <text evidence="2">Belongs to the glycosyltransferase 34 family.</text>
</comment>
<keyword evidence="5" id="KW-0472">Membrane</keyword>
<dbReference type="EMBL" id="ABEU02000013">
    <property type="protein sequence ID" value="PNR42308.1"/>
    <property type="molecule type" value="Genomic_DNA"/>
</dbReference>
<dbReference type="GO" id="GO:0016757">
    <property type="term" value="F:glycosyltransferase activity"/>
    <property type="evidence" value="ECO:0007669"/>
    <property type="project" value="UniProtKB-KW"/>
</dbReference>
<reference evidence="7" key="3">
    <citation type="submission" date="2020-12" db="UniProtKB">
        <authorList>
            <consortium name="EnsemblPlants"/>
        </authorList>
    </citation>
    <scope>IDENTIFICATION</scope>
</reference>
<dbReference type="PaxDb" id="3218-PP1S52_88V6.1"/>
<protein>
    <submittedName>
        <fullName evidence="6 7">Uncharacterized protein</fullName>
    </submittedName>
</protein>
<accession>A0A2K1JL66</accession>
<dbReference type="Pfam" id="PF05637">
    <property type="entry name" value="Glyco_transf_34"/>
    <property type="match status" value="1"/>
</dbReference>
<dbReference type="InterPro" id="IPR008630">
    <property type="entry name" value="Glyco_trans_34"/>
</dbReference>